<evidence type="ECO:0000259" key="2">
    <source>
        <dbReference type="PROSITE" id="PS50041"/>
    </source>
</evidence>
<dbReference type="Gene3D" id="3.10.100.10">
    <property type="entry name" value="Mannose-Binding Protein A, subunit A"/>
    <property type="match status" value="2"/>
</dbReference>
<dbReference type="InterPro" id="IPR050111">
    <property type="entry name" value="C-type_lectin/snaclec_domain"/>
</dbReference>
<feature type="signal peptide" evidence="1">
    <location>
        <begin position="1"/>
        <end position="20"/>
    </location>
</feature>
<dbReference type="Pfam" id="PF00059">
    <property type="entry name" value="Lectin_C"/>
    <property type="match status" value="1"/>
</dbReference>
<proteinExistence type="predicted"/>
<protein>
    <submittedName>
        <fullName evidence="3">C-type lectin lectoxin-Thr1</fullName>
    </submittedName>
</protein>
<dbReference type="AlphaFoldDB" id="A0A6A4VJP5"/>
<dbReference type="InterPro" id="IPR016187">
    <property type="entry name" value="CTDL_fold"/>
</dbReference>
<dbReference type="PROSITE" id="PS50041">
    <property type="entry name" value="C_TYPE_LECTIN_2"/>
    <property type="match status" value="2"/>
</dbReference>
<reference evidence="3 4" key="1">
    <citation type="submission" date="2019-07" db="EMBL/GenBank/DDBJ databases">
        <title>Draft genome assembly of a fouling barnacle, Amphibalanus amphitrite (Darwin, 1854): The first reference genome for Thecostraca.</title>
        <authorList>
            <person name="Kim W."/>
        </authorList>
    </citation>
    <scope>NUCLEOTIDE SEQUENCE [LARGE SCALE GENOMIC DNA]</scope>
    <source>
        <strain evidence="3">SNU_AA5</strain>
        <tissue evidence="3">Soma without cirri and trophi</tissue>
    </source>
</reference>
<keyword evidence="4" id="KW-1185">Reference proteome</keyword>
<comment type="caution">
    <text evidence="3">The sequence shown here is derived from an EMBL/GenBank/DDBJ whole genome shotgun (WGS) entry which is preliminary data.</text>
</comment>
<accession>A0A6A4VJP5</accession>
<dbReference type="Proteomes" id="UP000440578">
    <property type="component" value="Unassembled WGS sequence"/>
</dbReference>
<gene>
    <name evidence="3" type="primary">LECM_0</name>
    <name evidence="3" type="ORF">FJT64_011100</name>
</gene>
<keyword evidence="1" id="KW-0732">Signal</keyword>
<feature type="domain" description="C-type lectin" evidence="2">
    <location>
        <begin position="237"/>
        <end position="349"/>
    </location>
</feature>
<evidence type="ECO:0000313" key="3">
    <source>
        <dbReference type="EMBL" id="KAF0290712.1"/>
    </source>
</evidence>
<organism evidence="3 4">
    <name type="scientific">Amphibalanus amphitrite</name>
    <name type="common">Striped barnacle</name>
    <name type="synonym">Balanus amphitrite</name>
    <dbReference type="NCBI Taxonomy" id="1232801"/>
    <lineage>
        <taxon>Eukaryota</taxon>
        <taxon>Metazoa</taxon>
        <taxon>Ecdysozoa</taxon>
        <taxon>Arthropoda</taxon>
        <taxon>Crustacea</taxon>
        <taxon>Multicrustacea</taxon>
        <taxon>Cirripedia</taxon>
        <taxon>Thoracica</taxon>
        <taxon>Thoracicalcarea</taxon>
        <taxon>Balanomorpha</taxon>
        <taxon>Balanoidea</taxon>
        <taxon>Balanidae</taxon>
        <taxon>Amphibalaninae</taxon>
        <taxon>Amphibalanus</taxon>
    </lineage>
</organism>
<feature type="domain" description="C-type lectin" evidence="2">
    <location>
        <begin position="101"/>
        <end position="209"/>
    </location>
</feature>
<dbReference type="EMBL" id="VIIS01001934">
    <property type="protein sequence ID" value="KAF0290712.1"/>
    <property type="molecule type" value="Genomic_DNA"/>
</dbReference>
<dbReference type="InterPro" id="IPR016186">
    <property type="entry name" value="C-type_lectin-like/link_sf"/>
</dbReference>
<dbReference type="SMART" id="SM00034">
    <property type="entry name" value="CLECT"/>
    <property type="match status" value="2"/>
</dbReference>
<evidence type="ECO:0000313" key="4">
    <source>
        <dbReference type="Proteomes" id="UP000440578"/>
    </source>
</evidence>
<sequence>MDALRPLAVLLLSCALLAGASYVRRSDAFSAGLLSESAAPSRLSCAAWCNRTSGCGGFTFTADGRCRLSGGTFSSPPAVEVTEVDYTPPPAAPCRAGWHPFRDRCFLRQTSSVSLIRSQSRQACQGLGEDVTLATPNDDAEASWMLFHPSRKTSAEFIGLKYQSGVYTDLDGTAISFQNPVPPTSVTVNSCLNLRWRLDVSTWGTLSCSDAKPHYICESPTVGCLSQAPCPQDWLALDHYCYHYVSAPMAWEAADAHCTSLQPTARLAVVPQMGLFHILHRSLSMGADVLIGITDSAAEGSFQAVDGTAWSIDWATGEPNGAERENCVQLSPTGASDIPCTDTRPFLCRMSERECLL</sequence>
<dbReference type="OrthoDB" id="7950296at2759"/>
<keyword evidence="3" id="KW-0430">Lectin</keyword>
<feature type="chain" id="PRO_5025529387" evidence="1">
    <location>
        <begin position="21"/>
        <end position="357"/>
    </location>
</feature>
<dbReference type="SUPFAM" id="SSF56436">
    <property type="entry name" value="C-type lectin-like"/>
    <property type="match status" value="2"/>
</dbReference>
<name>A0A6A4VJP5_AMPAM</name>
<dbReference type="InterPro" id="IPR001304">
    <property type="entry name" value="C-type_lectin-like"/>
</dbReference>
<dbReference type="GO" id="GO:0030246">
    <property type="term" value="F:carbohydrate binding"/>
    <property type="evidence" value="ECO:0007669"/>
    <property type="project" value="UniProtKB-KW"/>
</dbReference>
<evidence type="ECO:0000256" key="1">
    <source>
        <dbReference type="SAM" id="SignalP"/>
    </source>
</evidence>
<dbReference type="PANTHER" id="PTHR22803">
    <property type="entry name" value="MANNOSE, PHOSPHOLIPASE, LECTIN RECEPTOR RELATED"/>
    <property type="match status" value="1"/>
</dbReference>